<evidence type="ECO:0000313" key="4">
    <source>
        <dbReference type="EMBL" id="AAO59981.1"/>
    </source>
</evidence>
<protein>
    <submittedName>
        <fullName evidence="3">Far-red impaired response protein</fullName>
    </submittedName>
</protein>
<reference evidence="3" key="1">
    <citation type="submission" date="2003-02" db="EMBL/GenBank/DDBJ databases">
        <authorList>
            <person name="Buell R."/>
            <person name="Liu J."/>
            <person name="Childs K."/>
            <person name="Zaborsky J."/>
            <person name="Tallon L."/>
            <person name="Wirtz U."/>
            <person name="Wei F."/>
            <person name="Kuang H."/>
            <person name="Zhang P."/>
            <person name="Marano M."/>
            <person name="Baker B."/>
        </authorList>
    </citation>
    <scope>NUCLEOTIDE SEQUENCE</scope>
</reference>
<evidence type="ECO:0000259" key="2">
    <source>
        <dbReference type="Pfam" id="PF03101"/>
    </source>
</evidence>
<reference evidence="4" key="2">
    <citation type="submission" date="2003-03" db="EMBL/GenBank/DDBJ databases">
        <authorList>
            <person name="Buell R."/>
        </authorList>
    </citation>
    <scope>NUCLEOTIDE SEQUENCE</scope>
</reference>
<feature type="compositionally biased region" description="Basic residues" evidence="1">
    <location>
        <begin position="66"/>
        <end position="78"/>
    </location>
</feature>
<feature type="domain" description="FAR1" evidence="2">
    <location>
        <begin position="410"/>
        <end position="507"/>
    </location>
</feature>
<dbReference type="InterPro" id="IPR004330">
    <property type="entry name" value="FAR1_DNA_bnd_dom"/>
</dbReference>
<dbReference type="Pfam" id="PF03101">
    <property type="entry name" value="FAR1"/>
    <property type="match status" value="1"/>
</dbReference>
<dbReference type="PANTHER" id="PTHR47482">
    <property type="entry name" value="OS11G0632001 PROTEIN"/>
    <property type="match status" value="1"/>
</dbReference>
<dbReference type="EMBL" id="AC109602">
    <property type="protein sequence ID" value="AAO59981.1"/>
    <property type="molecule type" value="Genomic_DNA"/>
</dbReference>
<evidence type="ECO:0000313" key="5">
    <source>
        <dbReference type="Proteomes" id="UP000000763"/>
    </source>
</evidence>
<dbReference type="PANTHER" id="PTHR47482:SF5">
    <property type="entry name" value="FAR1 DOMAIN-CONTAINING PROTEIN"/>
    <property type="match status" value="1"/>
</dbReference>
<gene>
    <name evidence="4" type="primary">OSJNBa0087M10.3</name>
    <name evidence="3" type="ORF">OJ1523_A02.21</name>
</gene>
<dbReference type="EMBL" id="AC090874">
    <property type="protein sequence ID" value="AAN08221.1"/>
    <property type="molecule type" value="Genomic_DNA"/>
</dbReference>
<proteinExistence type="predicted"/>
<evidence type="ECO:0000256" key="1">
    <source>
        <dbReference type="SAM" id="MobiDB-lite"/>
    </source>
</evidence>
<feature type="compositionally biased region" description="Basic and acidic residues" evidence="1">
    <location>
        <begin position="148"/>
        <end position="166"/>
    </location>
</feature>
<feature type="compositionally biased region" description="Basic and acidic residues" evidence="1">
    <location>
        <begin position="90"/>
        <end position="107"/>
    </location>
</feature>
<dbReference type="AlphaFoldDB" id="Q8H8R9"/>
<feature type="compositionally biased region" description="Polar residues" evidence="1">
    <location>
        <begin position="167"/>
        <end position="178"/>
    </location>
</feature>
<name>Q8H8R9_ORYSJ</name>
<reference evidence="4" key="5">
    <citation type="submission" date="2006-01" db="EMBL/GenBank/DDBJ databases">
        <title>Oryza sativa chromosome 3 BAC OSJNBa0087M10 genomic sequence.</title>
        <authorList>
            <person name="Buell C.R."/>
            <person name="Yuan Q."/>
            <person name="Ouyang S."/>
            <person name="Liu J."/>
            <person name="Gansberger K."/>
            <person name="Jones K.M."/>
            <person name="Overton II L.L."/>
            <person name="Tsitrin T."/>
            <person name="Kim M.M."/>
            <person name="Bera J.J."/>
            <person name="Jin S.S."/>
            <person name="Fadrosh D.W."/>
            <person name="Tallon L.J."/>
            <person name="Koo H."/>
            <person name="Zismann V."/>
            <person name="Hsiao J."/>
            <person name="Blunt S."/>
            <person name="Vanaken S.S."/>
            <person name="Riedmuller S.B."/>
            <person name="Utterback T.T."/>
            <person name="Feldblyum T.V."/>
            <person name="Yang Q.Q."/>
            <person name="Haas B.J."/>
            <person name="Suh B.B."/>
            <person name="Peterson J.J."/>
            <person name="Quackenbush J."/>
            <person name="White O."/>
            <person name="Salzberg S.L."/>
            <person name="Fraser C.M."/>
        </authorList>
    </citation>
    <scope>NUCLEOTIDE SEQUENCE</scope>
</reference>
<feature type="region of interest" description="Disordered" evidence="1">
    <location>
        <begin position="1"/>
        <end position="178"/>
    </location>
</feature>
<feature type="compositionally biased region" description="Basic and acidic residues" evidence="1">
    <location>
        <begin position="128"/>
        <end position="137"/>
    </location>
</feature>
<feature type="compositionally biased region" description="Basic and acidic residues" evidence="1">
    <location>
        <begin position="18"/>
        <end position="65"/>
    </location>
</feature>
<sequence>MELEEEKDPPKHQSKIKMNSEEIKKRKIRLGKDQDPEKKEMSGKNIKSIKETGTKGQSKELQKKESKSRKSTKDKSKKNKDMTQVSANAEEFHKEYTTKVIRKESRTDSSSIEQVIGSSSIQEMETNEQVKSKDTSKDMTQVPANAEGIHKEYTTKVNRQESRTGNKDNGQSGRSISLDTKKDVNLKYKDDGLILGKAKVKRCLTSEGKNFAYDDEKIFFIIGALRQASQEEISINDKMKLNREKTNSSDEYNNCTLHDEWSLLGAQNFSYTSLMEQIISSQPSISEVQQEISTESNFVATPRAFQVEDEDLEDNELENWNLDMFNLSNGQNVQNSADNSTEIGNQATTNVDTVESNDLDANGEMLTEEDINNFLEQEQEEATKGNNAAIDAKYIPRVDMQFKSIKEAHDFFNFYALLAGFSVVIAHSYHSTSKKRNGEVIRVTFKCNRHGKAKSESQEEETEETVVAERNNNEIKATSCNCALVISKRNLIWRIIRVNLDHNHKMSPRDEVRFLKSHKNMTTEEKMMIRTLKECNIPTRHMIVILSTLRGGLTSLPYTKKDVSNVRTCINKETSSNDMMQVLQFFRKKKEKDPKFFYEFDLDENKKVTNLFWTDGRSID</sequence>
<dbReference type="Proteomes" id="UP000000763">
    <property type="component" value="Chromosome 3"/>
</dbReference>
<accession>Q8H8R9</accession>
<feature type="compositionally biased region" description="Low complexity" evidence="1">
    <location>
        <begin position="109"/>
        <end position="123"/>
    </location>
</feature>
<reference evidence="3" key="4">
    <citation type="submission" date="2006-01" db="EMBL/GenBank/DDBJ databases">
        <title>Oryza sativa chromosome 3 BAC OJ1523_A02 genomic sequence.</title>
        <authorList>
            <person name="Buell C.R."/>
            <person name="Yuan Q."/>
            <person name="Ouyang S."/>
            <person name="Liu J."/>
            <person name="Gansberger K."/>
            <person name="Jones K.M."/>
            <person name="Overton II L.L."/>
            <person name="Tsitrin T."/>
            <person name="Kim M.M."/>
            <person name="Bera J.J."/>
            <person name="Jin S.S."/>
            <person name="Fadrosh D.W."/>
            <person name="Tallon L.J."/>
            <person name="Koo H."/>
            <person name="Zismann V."/>
            <person name="Hsiao J."/>
            <person name="Blunt S."/>
            <person name="Vanaken S.S."/>
            <person name="Riedmuller S.B."/>
            <person name="Utterback T.T."/>
            <person name="Feldblyum T.V."/>
            <person name="Yang Q.Q."/>
            <person name="Haas B.J."/>
            <person name="Suh B.B."/>
            <person name="Peterson J.J."/>
            <person name="Quackenbush J."/>
            <person name="White O."/>
            <person name="Salzberg S.L."/>
            <person name="Fraser C.M."/>
        </authorList>
    </citation>
    <scope>NUCLEOTIDE SEQUENCE</scope>
</reference>
<reference evidence="5" key="3">
    <citation type="journal article" date="2005" name="Nature">
        <title>The map-based sequence of the rice genome.</title>
        <authorList>
            <consortium name="International rice genome sequencing project (IRGSP)"/>
            <person name="Matsumoto T."/>
            <person name="Wu J."/>
            <person name="Kanamori H."/>
            <person name="Katayose Y."/>
            <person name="Fujisawa M."/>
            <person name="Namiki N."/>
            <person name="Mizuno H."/>
            <person name="Yamamoto K."/>
            <person name="Antonio B.A."/>
            <person name="Baba T."/>
            <person name="Sakata K."/>
            <person name="Nagamura Y."/>
            <person name="Aoki H."/>
            <person name="Arikawa K."/>
            <person name="Arita K."/>
            <person name="Bito T."/>
            <person name="Chiden Y."/>
            <person name="Fujitsuka N."/>
            <person name="Fukunaka R."/>
            <person name="Hamada M."/>
            <person name="Harada C."/>
            <person name="Hayashi A."/>
            <person name="Hijishita S."/>
            <person name="Honda M."/>
            <person name="Hosokawa S."/>
            <person name="Ichikawa Y."/>
            <person name="Idonuma A."/>
            <person name="Iijima M."/>
            <person name="Ikeda M."/>
            <person name="Ikeno M."/>
            <person name="Ito K."/>
            <person name="Ito S."/>
            <person name="Ito T."/>
            <person name="Ito Y."/>
            <person name="Ito Y."/>
            <person name="Iwabuchi A."/>
            <person name="Kamiya K."/>
            <person name="Karasawa W."/>
            <person name="Kurita K."/>
            <person name="Katagiri S."/>
            <person name="Kikuta A."/>
            <person name="Kobayashi H."/>
            <person name="Kobayashi N."/>
            <person name="Machita K."/>
            <person name="Maehara T."/>
            <person name="Masukawa M."/>
            <person name="Mizubayashi T."/>
            <person name="Mukai Y."/>
            <person name="Nagasaki H."/>
            <person name="Nagata Y."/>
            <person name="Naito S."/>
            <person name="Nakashima M."/>
            <person name="Nakama Y."/>
            <person name="Nakamichi Y."/>
            <person name="Nakamura M."/>
            <person name="Meguro A."/>
            <person name="Negishi M."/>
            <person name="Ohta I."/>
            <person name="Ohta T."/>
            <person name="Okamoto M."/>
            <person name="Ono N."/>
            <person name="Saji S."/>
            <person name="Sakaguchi M."/>
            <person name="Sakai K."/>
            <person name="Shibata M."/>
            <person name="Shimokawa T."/>
            <person name="Song J."/>
            <person name="Takazaki Y."/>
            <person name="Terasawa K."/>
            <person name="Tsugane M."/>
            <person name="Tsuji K."/>
            <person name="Ueda S."/>
            <person name="Waki K."/>
            <person name="Yamagata H."/>
            <person name="Yamamoto M."/>
            <person name="Yamamoto S."/>
            <person name="Yamane H."/>
            <person name="Yoshiki S."/>
            <person name="Yoshihara R."/>
            <person name="Yukawa K."/>
            <person name="Zhong H."/>
            <person name="Yano M."/>
            <person name="Yuan Q."/>
            <person name="Ouyang S."/>
            <person name="Liu J."/>
            <person name="Jones K.M."/>
            <person name="Gansberger K."/>
            <person name="Moffat K."/>
            <person name="Hill J."/>
            <person name="Bera J."/>
            <person name="Fadrosh D."/>
            <person name="Jin S."/>
            <person name="Johri S."/>
            <person name="Kim M."/>
            <person name="Overton L."/>
            <person name="Reardon M."/>
            <person name="Tsitrin T."/>
            <person name="Vuong H."/>
            <person name="Weaver B."/>
            <person name="Ciecko A."/>
            <person name="Tallon L."/>
            <person name="Jackson J."/>
            <person name="Pai G."/>
            <person name="Aken S.V."/>
            <person name="Utterback T."/>
            <person name="Reidmuller S."/>
            <person name="Feldblyum T."/>
            <person name="Hsiao J."/>
            <person name="Zismann V."/>
            <person name="Iobst S."/>
            <person name="de Vazeille A.R."/>
            <person name="Buell C.R."/>
            <person name="Ying K."/>
            <person name="Li Y."/>
            <person name="Lu T."/>
            <person name="Huang Y."/>
            <person name="Zhao Q."/>
            <person name="Feng Q."/>
            <person name="Zhang L."/>
            <person name="Zhu J."/>
            <person name="Weng Q."/>
            <person name="Mu J."/>
            <person name="Lu Y."/>
            <person name="Fan D."/>
            <person name="Liu Y."/>
            <person name="Guan J."/>
            <person name="Zhang Y."/>
            <person name="Yu S."/>
            <person name="Liu X."/>
            <person name="Zhang Y."/>
            <person name="Hong G."/>
            <person name="Han B."/>
            <person name="Choisne N."/>
            <person name="Demange N."/>
            <person name="Orjeda G."/>
            <person name="Samain S."/>
            <person name="Cattolico L."/>
            <person name="Pelletier E."/>
            <person name="Couloux A."/>
            <person name="Segurens B."/>
            <person name="Wincker P."/>
            <person name="D'Hont A."/>
            <person name="Scarpelli C."/>
            <person name="Weissenbach J."/>
            <person name="Salanoubat M."/>
            <person name="Quetier F."/>
            <person name="Yu Y."/>
            <person name="Kim H.R."/>
            <person name="Rambo T."/>
            <person name="Currie J."/>
            <person name="Collura K."/>
            <person name="Luo M."/>
            <person name="Yang T."/>
            <person name="Ammiraju J.S.S."/>
            <person name="Engler F."/>
            <person name="Soderlund C."/>
            <person name="Wing R.A."/>
            <person name="Palmer L.E."/>
            <person name="de la Bastide M."/>
            <person name="Spiegel L."/>
            <person name="Nascimento L."/>
            <person name="Zutavern T."/>
            <person name="O'Shaughnessy A."/>
            <person name="Dike S."/>
            <person name="Dedhia N."/>
            <person name="Preston R."/>
            <person name="Balija V."/>
            <person name="McCombie W.R."/>
            <person name="Chow T."/>
            <person name="Chen H."/>
            <person name="Chung M."/>
            <person name="Chen C."/>
            <person name="Shaw J."/>
            <person name="Wu H."/>
            <person name="Hsiao K."/>
            <person name="Chao Y."/>
            <person name="Chu M."/>
            <person name="Cheng C."/>
            <person name="Hour A."/>
            <person name="Lee P."/>
            <person name="Lin S."/>
            <person name="Lin Y."/>
            <person name="Liou J."/>
            <person name="Liu S."/>
            <person name="Hsing Y."/>
            <person name="Raghuvanshi S."/>
            <person name="Mohanty A."/>
            <person name="Bharti A.K."/>
            <person name="Gaur A."/>
            <person name="Gupta V."/>
            <person name="Kumar D."/>
            <person name="Ravi V."/>
            <person name="Vij S."/>
            <person name="Kapur A."/>
            <person name="Khurana P."/>
            <person name="Khurana P."/>
            <person name="Khurana J.P."/>
            <person name="Tyagi A.K."/>
            <person name="Gaikwad K."/>
            <person name="Singh A."/>
            <person name="Dalal V."/>
            <person name="Srivastava S."/>
            <person name="Dixit A."/>
            <person name="Pal A.K."/>
            <person name="Ghazi I.A."/>
            <person name="Yadav M."/>
            <person name="Pandit A."/>
            <person name="Bhargava A."/>
            <person name="Sureshbabu K."/>
            <person name="Batra K."/>
            <person name="Sharma T.R."/>
            <person name="Mohapatra T."/>
            <person name="Singh N.K."/>
            <person name="Messing J."/>
            <person name="Nelson A.B."/>
            <person name="Fuks G."/>
            <person name="Kavchok S."/>
            <person name="Keizer G."/>
            <person name="Linton E."/>
            <person name="Llaca V."/>
            <person name="Song R."/>
            <person name="Tanyolac B."/>
            <person name="Young S."/>
            <person name="Ho-Il K."/>
            <person name="Hahn J.H."/>
            <person name="Sangsakoo G."/>
            <person name="Vanavichit A."/>
            <person name="de Mattos Luiz.A.T."/>
            <person name="Zimmer P.D."/>
            <person name="Malone G."/>
            <person name="Dellagostin O."/>
            <person name="de Oliveira A.C."/>
            <person name="Bevan M."/>
            <person name="Bancroft I."/>
            <person name="Minx P."/>
            <person name="Cordum H."/>
            <person name="Wilson R."/>
            <person name="Cheng Z."/>
            <person name="Jin W."/>
            <person name="Jiang J."/>
            <person name="Leong S.A."/>
            <person name="Iwama H."/>
            <person name="Gojobori T."/>
            <person name="Itoh T."/>
            <person name="Niimura Y."/>
            <person name="Fujii Y."/>
            <person name="Habara T."/>
            <person name="Sakai H."/>
            <person name="Sato Y."/>
            <person name="Wilson G."/>
            <person name="Kumar K."/>
            <person name="McCouch S."/>
            <person name="Juretic N."/>
            <person name="Hoen D."/>
            <person name="Wright S."/>
            <person name="Bruskiewich R."/>
            <person name="Bureau T."/>
            <person name="Miyao A."/>
            <person name="Hirochika H."/>
            <person name="Nishikawa T."/>
            <person name="Kadowaki K."/>
            <person name="Sugiura M."/>
            <person name="Burr B."/>
            <person name="Sasaki T."/>
        </authorList>
    </citation>
    <scope>NUCLEOTIDE SEQUENCE [LARGE SCALE GENOMIC DNA]</scope>
    <source>
        <strain evidence="5">cv. Nipponbare</strain>
    </source>
</reference>
<organism evidence="3 5">
    <name type="scientific">Oryza sativa subsp. japonica</name>
    <name type="common">Rice</name>
    <dbReference type="NCBI Taxonomy" id="39947"/>
    <lineage>
        <taxon>Eukaryota</taxon>
        <taxon>Viridiplantae</taxon>
        <taxon>Streptophyta</taxon>
        <taxon>Embryophyta</taxon>
        <taxon>Tracheophyta</taxon>
        <taxon>Spermatophyta</taxon>
        <taxon>Magnoliopsida</taxon>
        <taxon>Liliopsida</taxon>
        <taxon>Poales</taxon>
        <taxon>Poaceae</taxon>
        <taxon>BOP clade</taxon>
        <taxon>Oryzoideae</taxon>
        <taxon>Oryzeae</taxon>
        <taxon>Oryzinae</taxon>
        <taxon>Oryza</taxon>
        <taxon>Oryza sativa</taxon>
    </lineage>
</organism>
<evidence type="ECO:0000313" key="3">
    <source>
        <dbReference type="EMBL" id="AAN08221.1"/>
    </source>
</evidence>
<reference evidence="5" key="6">
    <citation type="journal article" date="2008" name="Nucleic Acids Res.">
        <title>The rice annotation project database (RAP-DB): 2008 update.</title>
        <authorList>
            <consortium name="The rice annotation project (RAP)"/>
        </authorList>
    </citation>
    <scope>GENOME REANNOTATION</scope>
    <source>
        <strain evidence="5">cv. Nipponbare</strain>
    </source>
</reference>